<dbReference type="AlphaFoldDB" id="A0A0A8ZDS6"/>
<organism evidence="1">
    <name type="scientific">Arundo donax</name>
    <name type="common">Giant reed</name>
    <name type="synonym">Donax arundinaceus</name>
    <dbReference type="NCBI Taxonomy" id="35708"/>
    <lineage>
        <taxon>Eukaryota</taxon>
        <taxon>Viridiplantae</taxon>
        <taxon>Streptophyta</taxon>
        <taxon>Embryophyta</taxon>
        <taxon>Tracheophyta</taxon>
        <taxon>Spermatophyta</taxon>
        <taxon>Magnoliopsida</taxon>
        <taxon>Liliopsida</taxon>
        <taxon>Poales</taxon>
        <taxon>Poaceae</taxon>
        <taxon>PACMAD clade</taxon>
        <taxon>Arundinoideae</taxon>
        <taxon>Arundineae</taxon>
        <taxon>Arundo</taxon>
    </lineage>
</organism>
<sequence length="162" mass="17185">MAARGTGEDVRSESATAGSEVFLTESSVHGWFGGGAMRRGGEMAACRRGEKVGDGRAHCGVSTAARGHSDSGGQCCGASTTGRFRLRRVGEMARQQRCNDDRRMSDDKRAVACTTSHGAASKQDCGRCRARDGGDEGRVVQWSSAVPVVSVLGRLPWRPVLR</sequence>
<name>A0A0A8ZDS6_ARUDO</name>
<reference evidence="1" key="1">
    <citation type="submission" date="2014-09" db="EMBL/GenBank/DDBJ databases">
        <authorList>
            <person name="Magalhaes I.L.F."/>
            <person name="Oliveira U."/>
            <person name="Santos F.R."/>
            <person name="Vidigal T.H.D.A."/>
            <person name="Brescovit A.D."/>
            <person name="Santos A.J."/>
        </authorList>
    </citation>
    <scope>NUCLEOTIDE SEQUENCE</scope>
    <source>
        <tissue evidence="1">Shoot tissue taken approximately 20 cm above the soil surface</tissue>
    </source>
</reference>
<proteinExistence type="predicted"/>
<reference evidence="1" key="2">
    <citation type="journal article" date="2015" name="Data Brief">
        <title>Shoot transcriptome of the giant reed, Arundo donax.</title>
        <authorList>
            <person name="Barrero R.A."/>
            <person name="Guerrero F.D."/>
            <person name="Moolhuijzen P."/>
            <person name="Goolsby J.A."/>
            <person name="Tidwell J."/>
            <person name="Bellgard S.E."/>
            <person name="Bellgard M.I."/>
        </authorList>
    </citation>
    <scope>NUCLEOTIDE SEQUENCE</scope>
    <source>
        <tissue evidence="1">Shoot tissue taken approximately 20 cm above the soil surface</tissue>
    </source>
</reference>
<dbReference type="EMBL" id="GBRH01264883">
    <property type="protein sequence ID" value="JAD33012.1"/>
    <property type="molecule type" value="Transcribed_RNA"/>
</dbReference>
<protein>
    <submittedName>
        <fullName evidence="1">Uncharacterized protein</fullName>
    </submittedName>
</protein>
<accession>A0A0A8ZDS6</accession>
<evidence type="ECO:0000313" key="1">
    <source>
        <dbReference type="EMBL" id="JAD33012.1"/>
    </source>
</evidence>